<evidence type="ECO:0000313" key="2">
    <source>
        <dbReference type="EMBL" id="AWV19996.1"/>
    </source>
</evidence>
<dbReference type="InterPro" id="IPR027417">
    <property type="entry name" value="P-loop_NTPase"/>
</dbReference>
<dbReference type="SUPFAM" id="SSF52540">
    <property type="entry name" value="P-loop containing nucleoside triphosphate hydrolases"/>
    <property type="match status" value="1"/>
</dbReference>
<dbReference type="Gene3D" id="3.40.50.300">
    <property type="entry name" value="P-loop containing nucleotide triphosphate hydrolases"/>
    <property type="match status" value="1"/>
</dbReference>
<name>A0A4Y1MPS3_9PROT</name>
<dbReference type="PANTHER" id="PTHR13696">
    <property type="entry name" value="P-LOOP CONTAINING NUCLEOSIDE TRIPHOSPHATE HYDROLASE"/>
    <property type="match status" value="1"/>
</dbReference>
<keyword evidence="2" id="KW-0614">Plasmid</keyword>
<organism evidence="2">
    <name type="scientific">Roseomonas mucosa</name>
    <dbReference type="NCBI Taxonomy" id="207340"/>
    <lineage>
        <taxon>Bacteria</taxon>
        <taxon>Pseudomonadati</taxon>
        <taxon>Pseudomonadota</taxon>
        <taxon>Alphaproteobacteria</taxon>
        <taxon>Acetobacterales</taxon>
        <taxon>Roseomonadaceae</taxon>
        <taxon>Roseomonas</taxon>
    </lineage>
</organism>
<dbReference type="Pfam" id="PF01656">
    <property type="entry name" value="CbiA"/>
    <property type="match status" value="1"/>
</dbReference>
<accession>A0A4Y1MPS3</accession>
<feature type="domain" description="CobQ/CobB/MinD/ParA nucleotide binding" evidence="1">
    <location>
        <begin position="4"/>
        <end position="156"/>
    </location>
</feature>
<dbReference type="EMBL" id="CP025184">
    <property type="protein sequence ID" value="AWV19996.1"/>
    <property type="molecule type" value="Genomic_DNA"/>
</dbReference>
<geneLocation type="plasmid" evidence="3">
    <name>p4-AD2</name>
</geneLocation>
<sequence>MKVVAITINKGGAGKTMLSRSLGTAAADAGKLVLILDMDTQQNSTSWRRRRPAELQLPHVQFTTENDLAETLKRAREAGCDLVLIDTPPGRSTEAPAAVEAADLVLIPCTSETECLEGLPRTARLARTTGKRAVVVANFVHPSGRAEEEAIRGVAKAHDLETAPVILHEYQVHRDGSFQGRTAQEIQPNSKAASELNALWDWFCAEVQLSNGATVHKVA</sequence>
<protein>
    <submittedName>
        <fullName evidence="2">Chromosome partitioning protein parA</fullName>
    </submittedName>
</protein>
<dbReference type="EMBL" id="CP025185">
    <property type="protein sequence ID" value="AWV20136.1"/>
    <property type="molecule type" value="Genomic_DNA"/>
</dbReference>
<geneLocation type="plasmid" evidence="2">
    <name>p3-AD2</name>
</geneLocation>
<dbReference type="RefSeq" id="WP_397540331.1">
    <property type="nucleotide sequence ID" value="NZ_CP025184.1"/>
</dbReference>
<reference evidence="2" key="1">
    <citation type="submission" date="2017-12" db="EMBL/GenBank/DDBJ databases">
        <authorList>
            <person name="Martens C."/>
            <person name="Dahlstrom E."/>
            <person name="Barbian K."/>
            <person name="Sykora L."/>
            <person name="Ricklefs S."/>
            <person name="Bruno D."/>
            <person name="Anzick I."/>
            <person name="Myles I."/>
            <person name="Datta S.K."/>
        </authorList>
    </citation>
    <scope>NUCLEOTIDE SEQUENCE</scope>
    <source>
        <strain evidence="2">AD2</strain>
        <plasmid evidence="2">p3-AD2</plasmid>
        <plasmid evidence="3">p4-AD2</plasmid>
    </source>
</reference>
<dbReference type="InterPro" id="IPR002586">
    <property type="entry name" value="CobQ/CobB/MinD/ParA_Nub-bd_dom"/>
</dbReference>
<evidence type="ECO:0000313" key="3">
    <source>
        <dbReference type="EMBL" id="AWV20136.1"/>
    </source>
</evidence>
<proteinExistence type="predicted"/>
<evidence type="ECO:0000259" key="1">
    <source>
        <dbReference type="Pfam" id="PF01656"/>
    </source>
</evidence>
<dbReference type="CDD" id="cd02042">
    <property type="entry name" value="ParAB_family"/>
    <property type="match status" value="1"/>
</dbReference>
<gene>
    <name evidence="3" type="ORF">RADP37_02113a</name>
    <name evidence="2" type="ORF">RADP37_02113b</name>
</gene>
<dbReference type="AlphaFoldDB" id="A0A4Y1MPS3"/>
<dbReference type="PANTHER" id="PTHR13696:SF96">
    <property type="entry name" value="COBQ_COBB_MIND_PARA NUCLEOTIDE BINDING DOMAIN-CONTAINING PROTEIN"/>
    <property type="match status" value="1"/>
</dbReference>
<dbReference type="PIRSF" id="PIRSF009320">
    <property type="entry name" value="Nuc_binding_HP_1000"/>
    <property type="match status" value="1"/>
</dbReference>
<dbReference type="InterPro" id="IPR050678">
    <property type="entry name" value="DNA_Partitioning_ATPase"/>
</dbReference>